<feature type="compositionally biased region" description="Basic and acidic residues" evidence="2">
    <location>
        <begin position="950"/>
        <end position="978"/>
    </location>
</feature>
<dbReference type="Proteomes" id="UP001470230">
    <property type="component" value="Unassembled WGS sequence"/>
</dbReference>
<evidence type="ECO:0000256" key="2">
    <source>
        <dbReference type="SAM" id="MobiDB-lite"/>
    </source>
</evidence>
<gene>
    <name evidence="3" type="ORF">M9Y10_043753</name>
</gene>
<feature type="coiled-coil region" evidence="1">
    <location>
        <begin position="360"/>
        <end position="436"/>
    </location>
</feature>
<proteinExistence type="predicted"/>
<feature type="coiled-coil region" evidence="1">
    <location>
        <begin position="47"/>
        <end position="155"/>
    </location>
</feature>
<reference evidence="3 4" key="1">
    <citation type="submission" date="2024-04" db="EMBL/GenBank/DDBJ databases">
        <title>Tritrichomonas musculus Genome.</title>
        <authorList>
            <person name="Alves-Ferreira E."/>
            <person name="Grigg M."/>
            <person name="Lorenzi H."/>
            <person name="Galac M."/>
        </authorList>
    </citation>
    <scope>NUCLEOTIDE SEQUENCE [LARGE SCALE GENOMIC DNA]</scope>
    <source>
        <strain evidence="3 4">EAF2021</strain>
    </source>
</reference>
<dbReference type="SUPFAM" id="SSF47661">
    <property type="entry name" value="t-snare proteins"/>
    <property type="match status" value="1"/>
</dbReference>
<sequence>MNTSNKIQTESEDENALFDDQQLNVPSPEIGNICAQNQQLISENEVLKSQLQKALDFENEIKTLQKTLYDENSKLKTQLLETNQNISQLKKRLQLSQQKCQDSEGQLLKLQSNSQKLEEENKALLSQISSLNSENSQIADKLQSLQSSMNDEKQNQTSFLVLISKIFEQSFTNFDEAVPFLQNVKKDLQRLSEQDSDQANQNQISSELEKLKQTNDKLTKKCDKYKKQVQVLTQKIEESSKENEERVTNITSNQKQFEEQHNSLMQQNKSITKQLNSCKESLNFLQVRLDQSQKDRETELQKYKQIIDSKDKRINELKDLLANPLRTDSNQSQKIIQELSRKKCEFDDLSERFCDAQNSIEGLRSKLSKAIMKIKKLKSEKDQMKKQFEIISKKRSSNDEVISQVTIKNSELLNQNDQLQIENDNLKTQLKAALASHAEGESAWNSKAQEVKRLQSSINSIDSIIDRQRDEIEKQNIQKKMMVELIHKMNQTVLNFDALLTDEIKKNQDLTSQVKRLTKNIQKNQELADSGFNNPRLINSIKDFAYERFDEKLRFSFIQILNDDSLNVTDKMMKIFEALDSSFKEMDDKIKSLSNDNSTFQTENLSSKVKNDQLNTVINSILSSFRRILGGDPNQAMSDFIAVQSMKLEMSLRNRDTEKNSKSRIKKLQNSDINLDFLFEGAIEERKRQIENLLKSGIDSDTAFEIFTLQALSNIELNNQLSQLRSLTSEQDDQINTIYECIGSHDLSKISSTMKSLKKENLKLQKIHKRFLSDNPTITSLEEQVEQLKEETTCLRNDLKSVVNDATTLQNELDMKTSQYNSLEIAHTQLMKESSDLQSKHLKEVNEFETIIDARNREIRDLTIKITQLKSESHDQIEMLRKSNEHMKSINEKRASQFKKTLSLFQEKKRNREEQLAARIKTAEVHHQEEIEQYQNDIEQLKQKILSTSEDNKKQTNEKDELNRRLSESLKKSEERNQKMTNELSRLSIANKTLEGQMKSIQDQMKREAQLLKTQFTFDTMTNETKFQEKLANLKMSLMKEKNDLVFLVLSEFDEINDFDSEIIDDDTFKSTIQRIGKEYRKQKMSNQSCR</sequence>
<feature type="coiled-coil region" evidence="1">
    <location>
        <begin position="500"/>
        <end position="527"/>
    </location>
</feature>
<dbReference type="EMBL" id="JAPFFF010000008">
    <property type="protein sequence ID" value="KAK8884636.1"/>
    <property type="molecule type" value="Genomic_DNA"/>
</dbReference>
<evidence type="ECO:0000256" key="1">
    <source>
        <dbReference type="SAM" id="Coils"/>
    </source>
</evidence>
<organism evidence="3 4">
    <name type="scientific">Tritrichomonas musculus</name>
    <dbReference type="NCBI Taxonomy" id="1915356"/>
    <lineage>
        <taxon>Eukaryota</taxon>
        <taxon>Metamonada</taxon>
        <taxon>Parabasalia</taxon>
        <taxon>Tritrichomonadida</taxon>
        <taxon>Tritrichomonadidae</taxon>
        <taxon>Tritrichomonas</taxon>
    </lineage>
</organism>
<evidence type="ECO:0000313" key="3">
    <source>
        <dbReference type="EMBL" id="KAK8884636.1"/>
    </source>
</evidence>
<keyword evidence="1" id="KW-0175">Coiled coil</keyword>
<name>A0ABR2K0J5_9EUKA</name>
<feature type="coiled-coil region" evidence="1">
    <location>
        <begin position="778"/>
        <end position="805"/>
    </location>
</feature>
<dbReference type="Gene3D" id="1.20.58.70">
    <property type="match status" value="1"/>
</dbReference>
<feature type="region of interest" description="Disordered" evidence="2">
    <location>
        <begin position="947"/>
        <end position="979"/>
    </location>
</feature>
<feature type="coiled-coil region" evidence="1">
    <location>
        <begin position="181"/>
        <end position="320"/>
    </location>
</feature>
<dbReference type="InterPro" id="IPR010989">
    <property type="entry name" value="SNARE"/>
</dbReference>
<evidence type="ECO:0000313" key="4">
    <source>
        <dbReference type="Proteomes" id="UP001470230"/>
    </source>
</evidence>
<protein>
    <submittedName>
        <fullName evidence="3">Uncharacterized protein</fullName>
    </submittedName>
</protein>
<comment type="caution">
    <text evidence="3">The sequence shown here is derived from an EMBL/GenBank/DDBJ whole genome shotgun (WGS) entry which is preliminary data.</text>
</comment>
<keyword evidence="4" id="KW-1185">Reference proteome</keyword>
<accession>A0ABR2K0J5</accession>